<dbReference type="Gramene" id="Psat03G0069900-T1">
    <property type="protein sequence ID" value="KAI5424613.1"/>
    <property type="gene ID" value="KIW84_030699"/>
</dbReference>
<feature type="compositionally biased region" description="Polar residues" evidence="1">
    <location>
        <begin position="136"/>
        <end position="145"/>
    </location>
</feature>
<keyword evidence="3" id="KW-1185">Reference proteome</keyword>
<evidence type="ECO:0000313" key="3">
    <source>
        <dbReference type="Proteomes" id="UP001058974"/>
    </source>
</evidence>
<feature type="region of interest" description="Disordered" evidence="1">
    <location>
        <begin position="130"/>
        <end position="151"/>
    </location>
</feature>
<dbReference type="EMBL" id="JAMSHJ010000003">
    <property type="protein sequence ID" value="KAI5424613.1"/>
    <property type="molecule type" value="Genomic_DNA"/>
</dbReference>
<sequence length="182" mass="20850">MALRTLRIQQVVLAKCSVFKPAMCDSFVSVLGCFSVLDENEHFRKGQLFKKNRMENIHSFIHSFILCKRKTEFILALPFAFQNDDEELNPILSRLKKNTKKKETSRREEASTSSLVQIEEVVVKACEGNMEDDTPTEMSANSPRRNAQFARGGRNTEMKTGILQLLYANPFTGMDHEDPYTH</sequence>
<protein>
    <submittedName>
        <fullName evidence="2">Uncharacterized protein</fullName>
    </submittedName>
</protein>
<comment type="caution">
    <text evidence="2">The sequence shown here is derived from an EMBL/GenBank/DDBJ whole genome shotgun (WGS) entry which is preliminary data.</text>
</comment>
<evidence type="ECO:0000256" key="1">
    <source>
        <dbReference type="SAM" id="MobiDB-lite"/>
    </source>
</evidence>
<gene>
    <name evidence="2" type="ORF">KIW84_030699</name>
</gene>
<reference evidence="2 3" key="1">
    <citation type="journal article" date="2022" name="Nat. Genet.">
        <title>Improved pea reference genome and pan-genome highlight genomic features and evolutionary characteristics.</title>
        <authorList>
            <person name="Yang T."/>
            <person name="Liu R."/>
            <person name="Luo Y."/>
            <person name="Hu S."/>
            <person name="Wang D."/>
            <person name="Wang C."/>
            <person name="Pandey M.K."/>
            <person name="Ge S."/>
            <person name="Xu Q."/>
            <person name="Li N."/>
            <person name="Li G."/>
            <person name="Huang Y."/>
            <person name="Saxena R.K."/>
            <person name="Ji Y."/>
            <person name="Li M."/>
            <person name="Yan X."/>
            <person name="He Y."/>
            <person name="Liu Y."/>
            <person name="Wang X."/>
            <person name="Xiang C."/>
            <person name="Varshney R.K."/>
            <person name="Ding H."/>
            <person name="Gao S."/>
            <person name="Zong X."/>
        </authorList>
    </citation>
    <scope>NUCLEOTIDE SEQUENCE [LARGE SCALE GENOMIC DNA]</scope>
    <source>
        <strain evidence="2 3">cv. Zhongwan 6</strain>
    </source>
</reference>
<accession>A0A9D5AWK2</accession>
<dbReference type="AlphaFoldDB" id="A0A9D5AWK2"/>
<name>A0A9D5AWK2_PEA</name>
<evidence type="ECO:0000313" key="2">
    <source>
        <dbReference type="EMBL" id="KAI5424613.1"/>
    </source>
</evidence>
<proteinExistence type="predicted"/>
<dbReference type="Proteomes" id="UP001058974">
    <property type="component" value="Chromosome 3"/>
</dbReference>
<organism evidence="2 3">
    <name type="scientific">Pisum sativum</name>
    <name type="common">Garden pea</name>
    <name type="synonym">Lathyrus oleraceus</name>
    <dbReference type="NCBI Taxonomy" id="3888"/>
    <lineage>
        <taxon>Eukaryota</taxon>
        <taxon>Viridiplantae</taxon>
        <taxon>Streptophyta</taxon>
        <taxon>Embryophyta</taxon>
        <taxon>Tracheophyta</taxon>
        <taxon>Spermatophyta</taxon>
        <taxon>Magnoliopsida</taxon>
        <taxon>eudicotyledons</taxon>
        <taxon>Gunneridae</taxon>
        <taxon>Pentapetalae</taxon>
        <taxon>rosids</taxon>
        <taxon>fabids</taxon>
        <taxon>Fabales</taxon>
        <taxon>Fabaceae</taxon>
        <taxon>Papilionoideae</taxon>
        <taxon>50 kb inversion clade</taxon>
        <taxon>NPAAA clade</taxon>
        <taxon>Hologalegina</taxon>
        <taxon>IRL clade</taxon>
        <taxon>Fabeae</taxon>
        <taxon>Lathyrus</taxon>
    </lineage>
</organism>